<dbReference type="InterPro" id="IPR003594">
    <property type="entry name" value="HATPase_dom"/>
</dbReference>
<keyword evidence="5" id="KW-1185">Reference proteome</keyword>
<dbReference type="Pfam" id="PF13581">
    <property type="entry name" value="HATPase_c_2"/>
    <property type="match status" value="1"/>
</dbReference>
<evidence type="ECO:0000256" key="1">
    <source>
        <dbReference type="ARBA" id="ARBA00022737"/>
    </source>
</evidence>
<dbReference type="RefSeq" id="WP_307904932.1">
    <property type="nucleotide sequence ID" value="NZ_AP027059.1"/>
</dbReference>
<dbReference type="InterPro" id="IPR036890">
    <property type="entry name" value="HATPase_C_sf"/>
</dbReference>
<dbReference type="EMBL" id="AP027059">
    <property type="protein sequence ID" value="BDU49995.1"/>
    <property type="molecule type" value="Genomic_DNA"/>
</dbReference>
<keyword evidence="4" id="KW-0723">Serine/threonine-protein kinase</keyword>
<evidence type="ECO:0000256" key="2">
    <source>
        <dbReference type="PROSITE-ProRule" id="PRU00703"/>
    </source>
</evidence>
<dbReference type="PROSITE" id="PS51371">
    <property type="entry name" value="CBS"/>
    <property type="match status" value="2"/>
</dbReference>
<dbReference type="Gene3D" id="3.30.565.10">
    <property type="entry name" value="Histidine kinase-like ATPase, C-terminal domain"/>
    <property type="match status" value="1"/>
</dbReference>
<dbReference type="CDD" id="cd02205">
    <property type="entry name" value="CBS_pair_SF"/>
    <property type="match status" value="1"/>
</dbReference>
<feature type="domain" description="CBS" evidence="3">
    <location>
        <begin position="25"/>
        <end position="82"/>
    </location>
</feature>
<dbReference type="Gene3D" id="3.10.580.10">
    <property type="entry name" value="CBS-domain"/>
    <property type="match status" value="2"/>
</dbReference>
<keyword evidence="4" id="KW-0418">Kinase</keyword>
<dbReference type="GO" id="GO:0004674">
    <property type="term" value="F:protein serine/threonine kinase activity"/>
    <property type="evidence" value="ECO:0007669"/>
    <property type="project" value="UniProtKB-KW"/>
</dbReference>
<evidence type="ECO:0000259" key="3">
    <source>
        <dbReference type="PROSITE" id="PS51371"/>
    </source>
</evidence>
<dbReference type="SUPFAM" id="SSF54631">
    <property type="entry name" value="CBS-domain pair"/>
    <property type="match status" value="1"/>
</dbReference>
<name>A0AAU9E0W4_9FUSO</name>
<gene>
    <name evidence="4" type="ORF">HLVA_05640</name>
</gene>
<dbReference type="SMART" id="SM00116">
    <property type="entry name" value="CBS"/>
    <property type="match status" value="2"/>
</dbReference>
<dbReference type="PANTHER" id="PTHR48108">
    <property type="entry name" value="CBS DOMAIN-CONTAINING PROTEIN CBSX2, CHLOROPLASTIC"/>
    <property type="match status" value="1"/>
</dbReference>
<evidence type="ECO:0000313" key="5">
    <source>
        <dbReference type="Proteomes" id="UP001321582"/>
    </source>
</evidence>
<dbReference type="KEGG" id="haby:HLVA_05640"/>
<protein>
    <submittedName>
        <fullName evidence="4">Serine/threonine protein kinase</fullName>
    </submittedName>
</protein>
<proteinExistence type="predicted"/>
<reference evidence="4 5" key="1">
    <citation type="submission" date="2022-11" db="EMBL/GenBank/DDBJ databases">
        <title>Haliovirga abyssi gen. nov., sp. nov., a mesophilic fermentative bacterium isolated from the Iheya North hydrothermal field and the proposal of Haliovirgaceae fam. nov.</title>
        <authorList>
            <person name="Miyazaki U."/>
            <person name="Tame A."/>
            <person name="Miyazaki J."/>
            <person name="Takai K."/>
            <person name="Sawayama S."/>
            <person name="Kitajima M."/>
            <person name="Okamoto A."/>
            <person name="Nakagawa S."/>
        </authorList>
    </citation>
    <scope>NUCLEOTIDE SEQUENCE [LARGE SCALE GENOMIC DNA]</scope>
    <source>
        <strain evidence="4 5">IC12</strain>
    </source>
</reference>
<keyword evidence="4" id="KW-0808">Transferase</keyword>
<organism evidence="4 5">
    <name type="scientific">Haliovirga abyssi</name>
    <dbReference type="NCBI Taxonomy" id="2996794"/>
    <lineage>
        <taxon>Bacteria</taxon>
        <taxon>Fusobacteriati</taxon>
        <taxon>Fusobacteriota</taxon>
        <taxon>Fusobacteriia</taxon>
        <taxon>Fusobacteriales</taxon>
        <taxon>Haliovirgaceae</taxon>
        <taxon>Haliovirga</taxon>
    </lineage>
</organism>
<keyword evidence="2" id="KW-0129">CBS domain</keyword>
<keyword evidence="1" id="KW-0677">Repeat</keyword>
<feature type="domain" description="CBS" evidence="3">
    <location>
        <begin position="88"/>
        <end position="144"/>
    </location>
</feature>
<accession>A0AAU9E0W4</accession>
<dbReference type="InterPro" id="IPR000644">
    <property type="entry name" value="CBS_dom"/>
</dbReference>
<dbReference type="InterPro" id="IPR051462">
    <property type="entry name" value="CBS_domain-containing"/>
</dbReference>
<sequence length="312" mass="35135">MDVKNMDILQKYKDFFKDLTAKNVMNSMLIVLKEENTFKEAQEIMKNKKISGIPIVDDNYQVINIITMEDIINALSNNQIDMKISVKQRKKVVALKMEDDFEKIVEFLSTYGFGRYPVVSENNTLIGIITKQDLLFSVVSKLSVLYLHDERRKEILDSPLSVFVKNNINKNEPQFCYSINNSNVNNAGEGSALLKNFLKEKGIETKLIRKISISTYEAEVNVVIHGGGIGKIVAEITDESIVVFVEDIGPGIESIEKAMTAGFSTAPEYIRALGFGAGMGIPNIKRFADKLIITSEKGNGVKMEMIFWREKL</sequence>
<dbReference type="Proteomes" id="UP001321582">
    <property type="component" value="Chromosome"/>
</dbReference>
<dbReference type="AlphaFoldDB" id="A0AAU9E0W4"/>
<dbReference type="SUPFAM" id="SSF55874">
    <property type="entry name" value="ATPase domain of HSP90 chaperone/DNA topoisomerase II/histidine kinase"/>
    <property type="match status" value="1"/>
</dbReference>
<evidence type="ECO:0000313" key="4">
    <source>
        <dbReference type="EMBL" id="BDU49995.1"/>
    </source>
</evidence>
<dbReference type="Pfam" id="PF00571">
    <property type="entry name" value="CBS"/>
    <property type="match status" value="2"/>
</dbReference>
<dbReference type="PANTHER" id="PTHR48108:SF23">
    <property type="entry name" value="CBS DOMAIN-CONTAINING PROTEIN"/>
    <property type="match status" value="1"/>
</dbReference>
<dbReference type="InterPro" id="IPR046342">
    <property type="entry name" value="CBS_dom_sf"/>
</dbReference>